<sequence length="186" mass="20640">MPTDRQLSFVATVRLPAPGKAFCVASTQLGRPFMSKIRRDNGIVSKTKNLANLVSLWDNSDKHLSLYFRHSNGAYRLYIRSNNEHYGKGLYLNEDAMLFARYVNAAPDLFQISDGKTHNLVVAPQATGASGQLYLYHRSRGLLLGSKTYSQVSSTFTAVEAGRTPLLLRIEITAVNAPYLSNPDEV</sequence>
<dbReference type="OrthoDB" id="7016075at2"/>
<gene>
    <name evidence="1" type="ORF">EXN22_16620</name>
</gene>
<evidence type="ECO:0000313" key="1">
    <source>
        <dbReference type="EMBL" id="QBF27232.1"/>
    </source>
</evidence>
<reference evidence="1 2" key="1">
    <citation type="submission" date="2019-02" db="EMBL/GenBank/DDBJ databases">
        <title>Complete genome sequence of Pseudomonas sp. SNU WT1 isolated from rainbow trout.</title>
        <authorList>
            <person name="Oh W.T."/>
            <person name="Park S.C."/>
        </authorList>
    </citation>
    <scope>NUCLEOTIDE SEQUENCE [LARGE SCALE GENOMIC DNA]</scope>
    <source>
        <strain evidence="1 2">SNU WT1</strain>
    </source>
</reference>
<keyword evidence="2" id="KW-1185">Reference proteome</keyword>
<dbReference type="RefSeq" id="WP_130265094.1">
    <property type="nucleotide sequence ID" value="NZ_CP035952.1"/>
</dbReference>
<dbReference type="Proteomes" id="UP000291130">
    <property type="component" value="Chromosome"/>
</dbReference>
<proteinExistence type="predicted"/>
<protein>
    <submittedName>
        <fullName evidence="1">Uncharacterized protein</fullName>
    </submittedName>
</protein>
<name>A0A411MKB7_9PSED</name>
<dbReference type="AlphaFoldDB" id="A0A411MKB7"/>
<dbReference type="KEGG" id="ptk:EXN22_16620"/>
<evidence type="ECO:0000313" key="2">
    <source>
        <dbReference type="Proteomes" id="UP000291130"/>
    </source>
</evidence>
<dbReference type="EMBL" id="CP035952">
    <property type="protein sequence ID" value="QBF27232.1"/>
    <property type="molecule type" value="Genomic_DNA"/>
</dbReference>
<accession>A0A411MKB7</accession>
<organism evidence="1 2">
    <name type="scientific">Pseudomonas tructae</name>
    <dbReference type="NCBI Taxonomy" id="2518644"/>
    <lineage>
        <taxon>Bacteria</taxon>
        <taxon>Pseudomonadati</taxon>
        <taxon>Pseudomonadota</taxon>
        <taxon>Gammaproteobacteria</taxon>
        <taxon>Pseudomonadales</taxon>
        <taxon>Pseudomonadaceae</taxon>
        <taxon>Pseudomonas</taxon>
    </lineage>
</organism>